<dbReference type="Proteomes" id="UP000549394">
    <property type="component" value="Unassembled WGS sequence"/>
</dbReference>
<feature type="compositionally biased region" description="Low complexity" evidence="1">
    <location>
        <begin position="370"/>
        <end position="394"/>
    </location>
</feature>
<organism evidence="3 4">
    <name type="scientific">Dimorphilus gyrociliatus</name>
    <dbReference type="NCBI Taxonomy" id="2664684"/>
    <lineage>
        <taxon>Eukaryota</taxon>
        <taxon>Metazoa</taxon>
        <taxon>Spiralia</taxon>
        <taxon>Lophotrochozoa</taxon>
        <taxon>Annelida</taxon>
        <taxon>Polychaeta</taxon>
        <taxon>Polychaeta incertae sedis</taxon>
        <taxon>Dinophilidae</taxon>
        <taxon>Dimorphilus</taxon>
    </lineage>
</organism>
<dbReference type="Gene3D" id="1.20.58.900">
    <property type="match status" value="1"/>
</dbReference>
<name>A0A7I8VCA5_9ANNE</name>
<dbReference type="CDD" id="cd17685">
    <property type="entry name" value="RUN_RUSC"/>
    <property type="match status" value="1"/>
</dbReference>
<dbReference type="PANTHER" id="PTHR15591">
    <property type="entry name" value="RUN AND SH3 DOMAIN CONTAINING"/>
    <property type="match status" value="1"/>
</dbReference>
<feature type="compositionally biased region" description="Basic and acidic residues" evidence="1">
    <location>
        <begin position="331"/>
        <end position="340"/>
    </location>
</feature>
<evidence type="ECO:0000256" key="1">
    <source>
        <dbReference type="SAM" id="MobiDB-lite"/>
    </source>
</evidence>
<feature type="compositionally biased region" description="Basic and acidic residues" evidence="1">
    <location>
        <begin position="214"/>
        <end position="226"/>
    </location>
</feature>
<feature type="region of interest" description="Disordered" evidence="1">
    <location>
        <begin position="327"/>
        <end position="492"/>
    </location>
</feature>
<comment type="caution">
    <text evidence="3">The sequence shown here is derived from an EMBL/GenBank/DDBJ whole genome shotgun (WGS) entry which is preliminary data.</text>
</comment>
<keyword evidence="4" id="KW-1185">Reference proteome</keyword>
<dbReference type="OrthoDB" id="9884296at2759"/>
<dbReference type="InterPro" id="IPR047343">
    <property type="entry name" value="RUSC1_2"/>
</dbReference>
<dbReference type="EMBL" id="CAJFCJ010000004">
    <property type="protein sequence ID" value="CAD5113979.1"/>
    <property type="molecule type" value="Genomic_DNA"/>
</dbReference>
<dbReference type="Pfam" id="PF02759">
    <property type="entry name" value="RUN"/>
    <property type="match status" value="1"/>
</dbReference>
<dbReference type="AlphaFoldDB" id="A0A7I8VCA5"/>
<feature type="region of interest" description="Disordered" evidence="1">
    <location>
        <begin position="841"/>
        <end position="877"/>
    </location>
</feature>
<feature type="compositionally biased region" description="Basic and acidic residues" evidence="1">
    <location>
        <begin position="446"/>
        <end position="461"/>
    </location>
</feature>
<proteinExistence type="predicted"/>
<protein>
    <submittedName>
        <fullName evidence="3">DgyrCDS3142</fullName>
    </submittedName>
</protein>
<sequence>MEVDVLEDDFDMNENTQRTKIGPIKNQRSSSISPDQRTKELFSPEDAINNDFFYDDELVLKESVCSEFSVDLNRPLFTPRSSIHEEIMEETNEEVNSFHLDIAACNEHRYYLSFAQNVQKLETSDPPSLRSSTADSMQNWAGKSYANEVANEATWPEIMKASDCSGNNNTRPKEEKVLTTWKTIGKQQEEATRSKSLGDLNVQRIKPSLNKTKSVQEPEKGGKRQSAESLVEAFQKVRYQFPDVDLAQIANTAWSMTPSSCDLQWPNEKKDFAVQTTTRRAFSAYELPDLNFLYEAREPPDLSFADGEKLPPFPDLDLLDEILQKNFNENKSPKKNDTKFKSKIPTPKSTKSKIPTRTSSKEPLKKTATVSSSSSGIGSSVRNVISDTSTSDSDVCAGKTKKLLSPKRRAQNNMKKMENLGLSPNKEKVEKREGKRKARPASDPCLGEKLEEDMKRGRNPSDDDDKNSKKSVSFSENISYLSPQRRRGSCPGKTDFQAEEYLQVTIESSITSQEAELIEKRKLLLRVIDSANIIKRHLAGARDSELQARLANTAVTPLVGHLLLEHLCPAICNLVQDGLRSKAPSLFGYMNNNIWKFVEDSANTGPTTRVLYEAIQDLNSLSFLTTPIMKFNAFIFALLNHKALDFWLSHVISEEKFLSRHHLPNSSLRLASGPHLGPLSLDMTDSLVPLCHIQWQLQYSFEYDQMERSEQLRLADSVLLKHMSRAHAHEHAQRALQSEHARLVMMDITKSKTLEQSHSDSEMRQSTSYLKKAGELLYKLLPPKTGKDQKIDIQDESIVEKVQDALEEQKPETVKTKKRHSWSSLAPALVQLFDKLLIDTSKQPGEPLQNRMTSSRSESDLRGNFPERMYRSRSEQI</sequence>
<dbReference type="GO" id="GO:0031410">
    <property type="term" value="C:cytoplasmic vesicle"/>
    <property type="evidence" value="ECO:0007669"/>
    <property type="project" value="TreeGrafter"/>
</dbReference>
<reference evidence="3 4" key="1">
    <citation type="submission" date="2020-08" db="EMBL/GenBank/DDBJ databases">
        <authorList>
            <person name="Hejnol A."/>
        </authorList>
    </citation>
    <scope>NUCLEOTIDE SEQUENCE [LARGE SCALE GENOMIC DNA]</scope>
</reference>
<dbReference type="PROSITE" id="PS50826">
    <property type="entry name" value="RUN"/>
    <property type="match status" value="1"/>
</dbReference>
<feature type="compositionally biased region" description="Basic residues" evidence="1">
    <location>
        <begin position="399"/>
        <end position="410"/>
    </location>
</feature>
<feature type="compositionally biased region" description="Basic and acidic residues" evidence="1">
    <location>
        <begin position="868"/>
        <end position="877"/>
    </location>
</feature>
<dbReference type="PANTHER" id="PTHR15591:SF16">
    <property type="entry name" value="FARNESYL PYROPHOSPHATE SYNTHASE"/>
    <property type="match status" value="1"/>
</dbReference>
<dbReference type="SUPFAM" id="SSF140741">
    <property type="entry name" value="RUN domain-like"/>
    <property type="match status" value="1"/>
</dbReference>
<dbReference type="InterPro" id="IPR037213">
    <property type="entry name" value="Run_dom_sf"/>
</dbReference>
<dbReference type="InterPro" id="IPR004012">
    <property type="entry name" value="Run_dom"/>
</dbReference>
<feature type="compositionally biased region" description="Low complexity" evidence="1">
    <location>
        <begin position="343"/>
        <end position="358"/>
    </location>
</feature>
<feature type="domain" description="RUN" evidence="2">
    <location>
        <begin position="558"/>
        <end position="702"/>
    </location>
</feature>
<evidence type="ECO:0000313" key="3">
    <source>
        <dbReference type="EMBL" id="CAD5113979.1"/>
    </source>
</evidence>
<evidence type="ECO:0000259" key="2">
    <source>
        <dbReference type="PROSITE" id="PS50826"/>
    </source>
</evidence>
<gene>
    <name evidence="3" type="ORF">DGYR_LOCUS2875</name>
</gene>
<accession>A0A7I8VCA5</accession>
<evidence type="ECO:0000313" key="4">
    <source>
        <dbReference type="Proteomes" id="UP000549394"/>
    </source>
</evidence>
<feature type="region of interest" description="Disordered" evidence="1">
    <location>
        <begin position="207"/>
        <end position="227"/>
    </location>
</feature>